<dbReference type="HOGENOM" id="CLU_494090_0_0_0"/>
<feature type="transmembrane region" description="Helical" evidence="6">
    <location>
        <begin position="374"/>
        <end position="395"/>
    </location>
</feature>
<accession>E1IEK9</accession>
<keyword evidence="2" id="KW-1003">Cell membrane</keyword>
<evidence type="ECO:0000256" key="1">
    <source>
        <dbReference type="ARBA" id="ARBA00004651"/>
    </source>
</evidence>
<evidence type="ECO:0000256" key="3">
    <source>
        <dbReference type="ARBA" id="ARBA00022692"/>
    </source>
</evidence>
<feature type="transmembrane region" description="Helical" evidence="6">
    <location>
        <begin position="407"/>
        <end position="428"/>
    </location>
</feature>
<organism evidence="7 8">
    <name type="scientific">Oscillochloris trichoides DG-6</name>
    <dbReference type="NCBI Taxonomy" id="765420"/>
    <lineage>
        <taxon>Bacteria</taxon>
        <taxon>Bacillati</taxon>
        <taxon>Chloroflexota</taxon>
        <taxon>Chloroflexia</taxon>
        <taxon>Chloroflexales</taxon>
        <taxon>Chloroflexineae</taxon>
        <taxon>Oscillochloridaceae</taxon>
        <taxon>Oscillochloris</taxon>
    </lineage>
</organism>
<proteinExistence type="predicted"/>
<dbReference type="InterPro" id="IPR050833">
    <property type="entry name" value="Poly_Biosynth_Transport"/>
</dbReference>
<dbReference type="eggNOG" id="COG2244">
    <property type="taxonomic scope" value="Bacteria"/>
</dbReference>
<keyword evidence="4 6" id="KW-1133">Transmembrane helix</keyword>
<feature type="transmembrane region" description="Helical" evidence="6">
    <location>
        <begin position="506"/>
        <end position="527"/>
    </location>
</feature>
<protein>
    <submittedName>
        <fullName evidence="7">Uncharacterized protein</fullName>
    </submittedName>
</protein>
<feature type="transmembrane region" description="Helical" evidence="6">
    <location>
        <begin position="148"/>
        <end position="173"/>
    </location>
</feature>
<reference evidence="7 8" key="1">
    <citation type="journal article" date="2011" name="J. Bacteriol.">
        <title>Draft genome sequence of the anoxygenic filamentous phototrophic bacterium Oscillochloris trichoides subsp. DG-6.</title>
        <authorList>
            <person name="Kuznetsov B.B."/>
            <person name="Ivanovsky R.N."/>
            <person name="Keppen O.I."/>
            <person name="Sukhacheva M.V."/>
            <person name="Bumazhkin B.K."/>
            <person name="Patutina E.O."/>
            <person name="Beletsky A.V."/>
            <person name="Mardanov A.V."/>
            <person name="Baslerov R.V."/>
            <person name="Panteleeva A.N."/>
            <person name="Kolganova T.V."/>
            <person name="Ravin N.V."/>
            <person name="Skryabin K.G."/>
        </authorList>
    </citation>
    <scope>NUCLEOTIDE SEQUENCE [LARGE SCALE GENOMIC DNA]</scope>
    <source>
        <strain evidence="7 8">DG-6</strain>
    </source>
</reference>
<keyword evidence="5 6" id="KW-0472">Membrane</keyword>
<feature type="transmembrane region" description="Helical" evidence="6">
    <location>
        <begin position="93"/>
        <end position="115"/>
    </location>
</feature>
<gene>
    <name evidence="7" type="ORF">OSCT_1760</name>
</gene>
<name>E1IEK9_9CHLR</name>
<comment type="subcellular location">
    <subcellularLocation>
        <location evidence="1">Cell membrane</location>
        <topology evidence="1">Multi-pass membrane protein</topology>
    </subcellularLocation>
</comment>
<feature type="transmembrane region" description="Helical" evidence="6">
    <location>
        <begin position="185"/>
        <end position="204"/>
    </location>
</feature>
<dbReference type="PANTHER" id="PTHR30250:SF26">
    <property type="entry name" value="PSMA PROTEIN"/>
    <property type="match status" value="1"/>
</dbReference>
<dbReference type="AlphaFoldDB" id="E1IEK9"/>
<feature type="transmembrane region" description="Helical" evidence="6">
    <location>
        <begin position="468"/>
        <end position="486"/>
    </location>
</feature>
<keyword evidence="8" id="KW-1185">Reference proteome</keyword>
<evidence type="ECO:0000313" key="8">
    <source>
        <dbReference type="Proteomes" id="UP000054010"/>
    </source>
</evidence>
<dbReference type="PANTHER" id="PTHR30250">
    <property type="entry name" value="PST FAMILY PREDICTED COLANIC ACID TRANSPORTER"/>
    <property type="match status" value="1"/>
</dbReference>
<evidence type="ECO:0000256" key="2">
    <source>
        <dbReference type="ARBA" id="ARBA00022475"/>
    </source>
</evidence>
<dbReference type="Proteomes" id="UP000054010">
    <property type="component" value="Unassembled WGS sequence"/>
</dbReference>
<feature type="transmembrane region" description="Helical" evidence="6">
    <location>
        <begin position="210"/>
        <end position="230"/>
    </location>
</feature>
<dbReference type="EMBL" id="ADVR01000053">
    <property type="protein sequence ID" value="EFO80401.1"/>
    <property type="molecule type" value="Genomic_DNA"/>
</dbReference>
<feature type="transmembrane region" description="Helical" evidence="6">
    <location>
        <begin position="434"/>
        <end position="456"/>
    </location>
</feature>
<dbReference type="STRING" id="765420.OSCT_1760"/>
<feature type="transmembrane region" description="Helical" evidence="6">
    <location>
        <begin position="349"/>
        <end position="368"/>
    </location>
</feature>
<evidence type="ECO:0000256" key="4">
    <source>
        <dbReference type="ARBA" id="ARBA00022989"/>
    </source>
</evidence>
<evidence type="ECO:0000256" key="6">
    <source>
        <dbReference type="SAM" id="Phobius"/>
    </source>
</evidence>
<sequence>MPPESTPRPSLSTQVSRAVIWNTLFVPLRLVAEVLSTLVKINQLSQAGFGLVSLVRGASNLFGTGIDLGTARSLPKYIPEQDHAGGARAVLRLLVAVFALQMAVLLLVALGLALAQPQIGDYLQGLLSSNTRVEAEARAELSLFVADYTWLIVLVVLALLFLGTCYDMLMAFLSSFFRQKAWNSIALAAGLLPQFLTVAAILALPTSLDILGVLGAMVLAPAIAVALAAWQVLGSQRDEQGQPIRLVDEVRTTLRDLRAALPPGFVRYSAVSYLMTVTDFVASFEFVNFFSQDIQGVALLSAGALLVRMSLGYLYTPMVGVQVPLFTRVRQGEGGTLNGAYQSLVRLQLLLLVPGGVGLMLLAEPALLVLNPAYLPAAPIVWVLVPCLFIECLLTTAHNALIVHERLGTIIISRLITLLVVVPLAILLPPWAGLVGMALAFGVARLASGFWVTASGVRLLGLRWPWRFSLRVVLASAAMALIILGVRSFMPPLPTDVTLADKLREAVLMLGMAGIGAVAFFAALRLLGGIDAQDKAQLAKTKLPLKKWLLRVL</sequence>
<keyword evidence="3 6" id="KW-0812">Transmembrane</keyword>
<dbReference type="GO" id="GO:0005886">
    <property type="term" value="C:plasma membrane"/>
    <property type="evidence" value="ECO:0007669"/>
    <property type="project" value="UniProtKB-SubCell"/>
</dbReference>
<evidence type="ECO:0000256" key="5">
    <source>
        <dbReference type="ARBA" id="ARBA00023136"/>
    </source>
</evidence>
<evidence type="ECO:0000313" key="7">
    <source>
        <dbReference type="EMBL" id="EFO80401.1"/>
    </source>
</evidence>
<comment type="caution">
    <text evidence="7">The sequence shown here is derived from an EMBL/GenBank/DDBJ whole genome shotgun (WGS) entry which is preliminary data.</text>
</comment>